<reference evidence="2" key="2">
    <citation type="submission" date="2023-05" db="EMBL/GenBank/DDBJ databases">
        <authorList>
            <consortium name="Lawrence Berkeley National Laboratory"/>
            <person name="Steindorff A."/>
            <person name="Hensen N."/>
            <person name="Bonometti L."/>
            <person name="Westerberg I."/>
            <person name="Brannstrom I.O."/>
            <person name="Guillou S."/>
            <person name="Cros-Aarteil S."/>
            <person name="Calhoun S."/>
            <person name="Haridas S."/>
            <person name="Kuo A."/>
            <person name="Mondo S."/>
            <person name="Pangilinan J."/>
            <person name="Riley R."/>
            <person name="Labutti K."/>
            <person name="Andreopoulos B."/>
            <person name="Lipzen A."/>
            <person name="Chen C."/>
            <person name="Yanf M."/>
            <person name="Daum C."/>
            <person name="Ng V."/>
            <person name="Clum A."/>
            <person name="Ohm R."/>
            <person name="Martin F."/>
            <person name="Silar P."/>
            <person name="Natvig D."/>
            <person name="Lalanne C."/>
            <person name="Gautier V."/>
            <person name="Ament-Velasquez S.L."/>
            <person name="Kruys A."/>
            <person name="Hutchinson M.I."/>
            <person name="Powell A.J."/>
            <person name="Barry K."/>
            <person name="Miller A.N."/>
            <person name="Grigoriev I.V."/>
            <person name="Debuchy R."/>
            <person name="Gladieux P."/>
            <person name="Thoren M.H."/>
            <person name="Johannesson H."/>
        </authorList>
    </citation>
    <scope>NUCLEOTIDE SEQUENCE</scope>
    <source>
        <strain evidence="2">CBS 731.68</strain>
    </source>
</reference>
<dbReference type="GeneID" id="87824451"/>
<sequence length="136" mass="15176">MHGMLAPYTALTALVLIGLVDLLVLTSGYHHGTVCNGWDYSHQTASHGEHRRCRLSTVAPWPLSRRVRLAANIAVLLCVCDRPLLLLRFRSSKIQKSSHKDGVRKCEGGRSPSADRQYMCYSTAPMQMRNGNRTVL</sequence>
<protein>
    <submittedName>
        <fullName evidence="2">Uncharacterized protein</fullName>
    </submittedName>
</protein>
<feature type="transmembrane region" description="Helical" evidence="1">
    <location>
        <begin position="7"/>
        <end position="29"/>
    </location>
</feature>
<keyword evidence="3" id="KW-1185">Reference proteome</keyword>
<proteinExistence type="predicted"/>
<gene>
    <name evidence="2" type="ORF">N657DRAFT_501312</name>
</gene>
<dbReference type="AlphaFoldDB" id="A0AAN6TXI2"/>
<keyword evidence="1" id="KW-1133">Transmembrane helix</keyword>
<comment type="caution">
    <text evidence="2">The sequence shown here is derived from an EMBL/GenBank/DDBJ whole genome shotgun (WGS) entry which is preliminary data.</text>
</comment>
<reference evidence="2" key="1">
    <citation type="journal article" date="2023" name="Mol. Phylogenet. Evol.">
        <title>Genome-scale phylogeny and comparative genomics of the fungal order Sordariales.</title>
        <authorList>
            <person name="Hensen N."/>
            <person name="Bonometti L."/>
            <person name="Westerberg I."/>
            <person name="Brannstrom I.O."/>
            <person name="Guillou S."/>
            <person name="Cros-Aarteil S."/>
            <person name="Calhoun S."/>
            <person name="Haridas S."/>
            <person name="Kuo A."/>
            <person name="Mondo S."/>
            <person name="Pangilinan J."/>
            <person name="Riley R."/>
            <person name="LaButti K."/>
            <person name="Andreopoulos B."/>
            <person name="Lipzen A."/>
            <person name="Chen C."/>
            <person name="Yan M."/>
            <person name="Daum C."/>
            <person name="Ng V."/>
            <person name="Clum A."/>
            <person name="Steindorff A."/>
            <person name="Ohm R.A."/>
            <person name="Martin F."/>
            <person name="Silar P."/>
            <person name="Natvig D.O."/>
            <person name="Lalanne C."/>
            <person name="Gautier V."/>
            <person name="Ament-Velasquez S.L."/>
            <person name="Kruys A."/>
            <person name="Hutchinson M.I."/>
            <person name="Powell A.J."/>
            <person name="Barry K."/>
            <person name="Miller A.N."/>
            <person name="Grigoriev I.V."/>
            <person name="Debuchy R."/>
            <person name="Gladieux P."/>
            <person name="Hiltunen Thoren M."/>
            <person name="Johannesson H."/>
        </authorList>
    </citation>
    <scope>NUCLEOTIDE SEQUENCE</scope>
    <source>
        <strain evidence="2">CBS 731.68</strain>
    </source>
</reference>
<evidence type="ECO:0000313" key="3">
    <source>
        <dbReference type="Proteomes" id="UP001302602"/>
    </source>
</evidence>
<dbReference type="EMBL" id="MU853231">
    <property type="protein sequence ID" value="KAK4122369.1"/>
    <property type="molecule type" value="Genomic_DNA"/>
</dbReference>
<keyword evidence="1" id="KW-0812">Transmembrane</keyword>
<name>A0AAN6TXI2_9PEZI</name>
<evidence type="ECO:0000256" key="1">
    <source>
        <dbReference type="SAM" id="Phobius"/>
    </source>
</evidence>
<keyword evidence="1" id="KW-0472">Membrane</keyword>
<dbReference type="Proteomes" id="UP001302602">
    <property type="component" value="Unassembled WGS sequence"/>
</dbReference>
<organism evidence="2 3">
    <name type="scientific">Parathielavia appendiculata</name>
    <dbReference type="NCBI Taxonomy" id="2587402"/>
    <lineage>
        <taxon>Eukaryota</taxon>
        <taxon>Fungi</taxon>
        <taxon>Dikarya</taxon>
        <taxon>Ascomycota</taxon>
        <taxon>Pezizomycotina</taxon>
        <taxon>Sordariomycetes</taxon>
        <taxon>Sordariomycetidae</taxon>
        <taxon>Sordariales</taxon>
        <taxon>Chaetomiaceae</taxon>
        <taxon>Parathielavia</taxon>
    </lineage>
</organism>
<accession>A0AAN6TXI2</accession>
<evidence type="ECO:0000313" key="2">
    <source>
        <dbReference type="EMBL" id="KAK4122369.1"/>
    </source>
</evidence>
<dbReference type="RefSeq" id="XP_062646140.1">
    <property type="nucleotide sequence ID" value="XM_062787681.1"/>
</dbReference>